<proteinExistence type="predicted"/>
<name>A0A0E9QDT9_ANGAN</name>
<dbReference type="EMBL" id="GBXM01094082">
    <property type="protein sequence ID" value="JAH14495.1"/>
    <property type="molecule type" value="Transcribed_RNA"/>
</dbReference>
<reference evidence="1" key="1">
    <citation type="submission" date="2014-11" db="EMBL/GenBank/DDBJ databases">
        <authorList>
            <person name="Amaro Gonzalez C."/>
        </authorList>
    </citation>
    <scope>NUCLEOTIDE SEQUENCE</scope>
</reference>
<dbReference type="AlphaFoldDB" id="A0A0E9QDT9"/>
<evidence type="ECO:0000313" key="1">
    <source>
        <dbReference type="EMBL" id="JAH14495.1"/>
    </source>
</evidence>
<reference evidence="1" key="2">
    <citation type="journal article" date="2015" name="Fish Shellfish Immunol.">
        <title>Early steps in the European eel (Anguilla anguilla)-Vibrio vulnificus interaction in the gills: Role of the RtxA13 toxin.</title>
        <authorList>
            <person name="Callol A."/>
            <person name="Pajuelo D."/>
            <person name="Ebbesson L."/>
            <person name="Teles M."/>
            <person name="MacKenzie S."/>
            <person name="Amaro C."/>
        </authorList>
    </citation>
    <scope>NUCLEOTIDE SEQUENCE</scope>
</reference>
<protein>
    <submittedName>
        <fullName evidence="1">Uncharacterized protein</fullName>
    </submittedName>
</protein>
<organism evidence="1">
    <name type="scientific">Anguilla anguilla</name>
    <name type="common">European freshwater eel</name>
    <name type="synonym">Muraena anguilla</name>
    <dbReference type="NCBI Taxonomy" id="7936"/>
    <lineage>
        <taxon>Eukaryota</taxon>
        <taxon>Metazoa</taxon>
        <taxon>Chordata</taxon>
        <taxon>Craniata</taxon>
        <taxon>Vertebrata</taxon>
        <taxon>Euteleostomi</taxon>
        <taxon>Actinopterygii</taxon>
        <taxon>Neopterygii</taxon>
        <taxon>Teleostei</taxon>
        <taxon>Anguilliformes</taxon>
        <taxon>Anguillidae</taxon>
        <taxon>Anguilla</taxon>
    </lineage>
</organism>
<accession>A0A0E9QDT9</accession>
<sequence length="35" mass="3933">MKFRPMIRRLVPEPGIDCGASYFSTYGKIVLQNSG</sequence>